<dbReference type="InterPro" id="IPR009069">
    <property type="entry name" value="Cys_alpha_HP_mot_SF"/>
</dbReference>
<evidence type="ECO:0000313" key="3">
    <source>
        <dbReference type="Proteomes" id="UP001153269"/>
    </source>
</evidence>
<gene>
    <name evidence="2" type="ORF">PLEPLA_LOCUS585</name>
</gene>
<evidence type="ECO:0000313" key="2">
    <source>
        <dbReference type="EMBL" id="CAB1412891.1"/>
    </source>
</evidence>
<protein>
    <submittedName>
        <fullName evidence="2">Uncharacterized protein</fullName>
    </submittedName>
</protein>
<evidence type="ECO:0000256" key="1">
    <source>
        <dbReference type="SAM" id="MobiDB-lite"/>
    </source>
</evidence>
<proteinExistence type="predicted"/>
<dbReference type="EMBL" id="CADEAL010000025">
    <property type="protein sequence ID" value="CAB1412891.1"/>
    <property type="molecule type" value="Genomic_DNA"/>
</dbReference>
<comment type="caution">
    <text evidence="2">The sequence shown here is derived from an EMBL/GenBank/DDBJ whole genome shotgun (WGS) entry which is preliminary data.</text>
</comment>
<organism evidence="2 3">
    <name type="scientific">Pleuronectes platessa</name>
    <name type="common">European plaice</name>
    <dbReference type="NCBI Taxonomy" id="8262"/>
    <lineage>
        <taxon>Eukaryota</taxon>
        <taxon>Metazoa</taxon>
        <taxon>Chordata</taxon>
        <taxon>Craniata</taxon>
        <taxon>Vertebrata</taxon>
        <taxon>Euteleostomi</taxon>
        <taxon>Actinopterygii</taxon>
        <taxon>Neopterygii</taxon>
        <taxon>Teleostei</taxon>
        <taxon>Neoteleostei</taxon>
        <taxon>Acanthomorphata</taxon>
        <taxon>Carangaria</taxon>
        <taxon>Pleuronectiformes</taxon>
        <taxon>Pleuronectoidei</taxon>
        <taxon>Pleuronectidae</taxon>
        <taxon>Pleuronectes</taxon>
    </lineage>
</organism>
<dbReference type="AlphaFoldDB" id="A0A9N7Y4U3"/>
<dbReference type="SUPFAM" id="SSF47072">
    <property type="entry name" value="Cysteine alpha-hairpin motif"/>
    <property type="match status" value="1"/>
</dbReference>
<feature type="compositionally biased region" description="Polar residues" evidence="1">
    <location>
        <begin position="68"/>
        <end position="83"/>
    </location>
</feature>
<accession>A0A9N7Y4U3</accession>
<sequence length="134" mass="14422">MELQSRIGRGHDGDAADLAESPCLKAARRCPVLPRSPSLSHRRDSFSVCGDLHSPGRFPHQSVTILDCSSRSNIPPQSPSSPLSDMPDCSEGAPASCQVIKEDVDKCVRERGVEDCKDLIDAFQACIKTLSEGS</sequence>
<name>A0A9N7Y4U3_PLEPL</name>
<reference evidence="2" key="1">
    <citation type="submission" date="2020-03" db="EMBL/GenBank/DDBJ databases">
        <authorList>
            <person name="Weist P."/>
        </authorList>
    </citation>
    <scope>NUCLEOTIDE SEQUENCE</scope>
</reference>
<feature type="region of interest" description="Disordered" evidence="1">
    <location>
        <begin position="68"/>
        <end position="89"/>
    </location>
</feature>
<dbReference type="Proteomes" id="UP001153269">
    <property type="component" value="Unassembled WGS sequence"/>
</dbReference>
<keyword evidence="3" id="KW-1185">Reference proteome</keyword>